<protein>
    <recommendedName>
        <fullName evidence="7">NADH-quinone oxidoreductase subunit</fullName>
        <ecNumber evidence="7">7.1.1.-</ecNumber>
    </recommendedName>
</protein>
<evidence type="ECO:0000256" key="6">
    <source>
        <dbReference type="ARBA" id="ARBA00023136"/>
    </source>
</evidence>
<evidence type="ECO:0000256" key="5">
    <source>
        <dbReference type="ARBA" id="ARBA00022989"/>
    </source>
</evidence>
<comment type="caution">
    <text evidence="9">The sequence shown here is derived from an EMBL/GenBank/DDBJ whole genome shotgun (WGS) entry which is preliminary data.</text>
</comment>
<organism evidence="9 10">
    <name type="scientific">Streptomyces marokkonensis</name>
    <dbReference type="NCBI Taxonomy" id="324855"/>
    <lineage>
        <taxon>Bacteria</taxon>
        <taxon>Bacillati</taxon>
        <taxon>Actinomycetota</taxon>
        <taxon>Actinomycetes</taxon>
        <taxon>Kitasatosporales</taxon>
        <taxon>Streptomycetaceae</taxon>
        <taxon>Streptomyces</taxon>
    </lineage>
</organism>
<dbReference type="PANTHER" id="PTHR11058">
    <property type="entry name" value="NADH-UBIQUINONE OXIDOREDUCTASE CHAIN 3"/>
    <property type="match status" value="1"/>
</dbReference>
<reference evidence="10" key="1">
    <citation type="journal article" date="2019" name="Int. J. Syst. Evol. Microbiol.">
        <title>The Global Catalogue of Microorganisms (GCM) 10K type strain sequencing project: providing services to taxonomists for standard genome sequencing and annotation.</title>
        <authorList>
            <consortium name="The Broad Institute Genomics Platform"/>
            <consortium name="The Broad Institute Genome Sequencing Center for Infectious Disease"/>
            <person name="Wu L."/>
            <person name="Ma J."/>
        </authorList>
    </citation>
    <scope>NUCLEOTIDE SEQUENCE [LARGE SCALE GENOMIC DNA]</scope>
    <source>
        <strain evidence="10">JCM 17027</strain>
    </source>
</reference>
<keyword evidence="10" id="KW-1185">Reference proteome</keyword>
<evidence type="ECO:0000256" key="7">
    <source>
        <dbReference type="RuleBase" id="RU003639"/>
    </source>
</evidence>
<dbReference type="EMBL" id="BAABCQ010000114">
    <property type="protein sequence ID" value="GAA3995995.1"/>
    <property type="molecule type" value="Genomic_DNA"/>
</dbReference>
<dbReference type="EC" id="7.1.1.-" evidence="7"/>
<dbReference type="InterPro" id="IPR038430">
    <property type="entry name" value="NDAH_ubi_oxred_su3_sf"/>
</dbReference>
<dbReference type="InterPro" id="IPR000440">
    <property type="entry name" value="NADH_UbQ/plastoQ_OxRdtase_su3"/>
</dbReference>
<feature type="transmembrane region" description="Helical" evidence="8">
    <location>
        <begin position="85"/>
        <end position="105"/>
    </location>
</feature>
<evidence type="ECO:0000256" key="4">
    <source>
        <dbReference type="ARBA" id="ARBA00022692"/>
    </source>
</evidence>
<evidence type="ECO:0000256" key="1">
    <source>
        <dbReference type="ARBA" id="ARBA00004370"/>
    </source>
</evidence>
<evidence type="ECO:0000256" key="2">
    <source>
        <dbReference type="ARBA" id="ARBA00008472"/>
    </source>
</evidence>
<accession>A0ABP7RDQ1</accession>
<dbReference type="Pfam" id="PF00507">
    <property type="entry name" value="Oxidored_q4"/>
    <property type="match status" value="1"/>
</dbReference>
<evidence type="ECO:0000313" key="10">
    <source>
        <dbReference type="Proteomes" id="UP001500034"/>
    </source>
</evidence>
<evidence type="ECO:0000256" key="3">
    <source>
        <dbReference type="ARBA" id="ARBA00022448"/>
    </source>
</evidence>
<keyword evidence="4 7" id="KW-0812">Transmembrane</keyword>
<proteinExistence type="inferred from homology"/>
<keyword evidence="7" id="KW-0874">Quinone</keyword>
<keyword evidence="3" id="KW-0813">Transport</keyword>
<comment type="catalytic activity">
    <reaction evidence="7">
        <text>a quinone + NADH + 5 H(+)(in) = a quinol + NAD(+) + 4 H(+)(out)</text>
        <dbReference type="Rhea" id="RHEA:57888"/>
        <dbReference type="ChEBI" id="CHEBI:15378"/>
        <dbReference type="ChEBI" id="CHEBI:24646"/>
        <dbReference type="ChEBI" id="CHEBI:57540"/>
        <dbReference type="ChEBI" id="CHEBI:57945"/>
        <dbReference type="ChEBI" id="CHEBI:132124"/>
    </reaction>
</comment>
<comment type="subcellular location">
    <subcellularLocation>
        <location evidence="7">Cell membrane</location>
        <topology evidence="7">Multi-pass membrane protein</topology>
    </subcellularLocation>
    <subcellularLocation>
        <location evidence="1">Membrane</location>
    </subcellularLocation>
</comment>
<keyword evidence="7" id="KW-0520">NAD</keyword>
<dbReference type="Gene3D" id="1.20.58.1610">
    <property type="entry name" value="NADH:ubiquinone/plastoquinone oxidoreductase, chain 3"/>
    <property type="match status" value="1"/>
</dbReference>
<feature type="transmembrane region" description="Helical" evidence="8">
    <location>
        <begin position="111"/>
        <end position="135"/>
    </location>
</feature>
<keyword evidence="5 8" id="KW-1133">Transmembrane helix</keyword>
<dbReference type="Proteomes" id="UP001500034">
    <property type="component" value="Unassembled WGS sequence"/>
</dbReference>
<feature type="transmembrane region" description="Helical" evidence="8">
    <location>
        <begin position="28"/>
        <end position="49"/>
    </location>
</feature>
<dbReference type="PANTHER" id="PTHR11058:SF9">
    <property type="entry name" value="NADH-UBIQUINONE OXIDOREDUCTASE CHAIN 3"/>
    <property type="match status" value="1"/>
</dbReference>
<gene>
    <name evidence="9" type="ORF">GCM10022384_49130</name>
</gene>
<comment type="function">
    <text evidence="7">NDH-1 shuttles electrons from NADH, via FMN and iron-sulfur (Fe-S) centers, to quinones in the respiratory chain.</text>
</comment>
<evidence type="ECO:0000313" key="9">
    <source>
        <dbReference type="EMBL" id="GAA3995995.1"/>
    </source>
</evidence>
<comment type="similarity">
    <text evidence="2 7">Belongs to the complex I subunit 3 family.</text>
</comment>
<keyword evidence="6 8" id="KW-0472">Membrane</keyword>
<sequence>MPDPPAMDASPTGYATVRWLRKGCGERMSATTAALSLLGVAVLAVLGVYGAARAMRLEPEPAVAAPFGSGWEPTEHAVSRFHVRWYTVTMLFLAFDMEMVFMYPWTRVVSAMGAGAVIEMFVFLAVLLAGVVHAWREGALRWT</sequence>
<evidence type="ECO:0000256" key="8">
    <source>
        <dbReference type="SAM" id="Phobius"/>
    </source>
</evidence>
<name>A0ABP7RDQ1_9ACTN</name>